<accession>G0W890</accession>
<protein>
    <recommendedName>
        <fullName evidence="5">Spindle pole body component</fullName>
    </recommendedName>
</protein>
<dbReference type="eggNOG" id="KOG2001">
    <property type="taxonomic scope" value="Eukaryota"/>
</dbReference>
<evidence type="ECO:0000259" key="6">
    <source>
        <dbReference type="Pfam" id="PF04130"/>
    </source>
</evidence>
<feature type="domain" description="Gamma tubulin complex component C-terminal" evidence="6">
    <location>
        <begin position="511"/>
        <end position="772"/>
    </location>
</feature>
<keyword evidence="2 5" id="KW-0963">Cytoplasm</keyword>
<comment type="similarity">
    <text evidence="1 5">Belongs to the TUBGCP family.</text>
</comment>
<dbReference type="GeneID" id="11494746"/>
<dbReference type="GO" id="GO:0051225">
    <property type="term" value="P:spindle assembly"/>
    <property type="evidence" value="ECO:0007669"/>
    <property type="project" value="TreeGrafter"/>
</dbReference>
<dbReference type="GO" id="GO:0044732">
    <property type="term" value="C:mitotic spindle pole body"/>
    <property type="evidence" value="ECO:0007669"/>
    <property type="project" value="TreeGrafter"/>
</dbReference>
<dbReference type="GO" id="GO:0051011">
    <property type="term" value="F:microtubule minus-end binding"/>
    <property type="evidence" value="ECO:0007669"/>
    <property type="project" value="TreeGrafter"/>
</dbReference>
<keyword evidence="3 5" id="KW-0493">Microtubule</keyword>
<dbReference type="GO" id="GO:0043015">
    <property type="term" value="F:gamma-tubulin binding"/>
    <property type="evidence" value="ECO:0007669"/>
    <property type="project" value="EnsemblFungi"/>
</dbReference>
<dbReference type="GO" id="GO:0007020">
    <property type="term" value="P:microtubule nucleation"/>
    <property type="evidence" value="ECO:0007669"/>
    <property type="project" value="EnsemblFungi"/>
</dbReference>
<sequence length="798" mass="94029">MEVVQIEDHVQLNLNDSLDTPILSKLVNYEPLSNTNLKFKSFPLSELSSTESFRDQESLVIKDLLNVLLGLDGAYIRYNNSFNPVNDHIPDFRIAKKMDSTLKALCNKVVKLGRQYFFVCRYMERLSDLSFGMVLQRLSFEIRQFIRLYYLRFVNSLEKEFIENLNFSIRDLVQKIKDSEIVKQLELFYLICLKIDNEMNLRNNIDLMEQDFNNFINDLKDETQYKSDILLATDSSILPIPRGGIILKIVQEFIEDNLGDKSSVTFLKNLLNSISVNYCDMLQQWMTQGELIDPYNEFMICDAMKNADLKTNYLKYDDRLWFTRYRIRKDGLLKKFELKDGNVLLFKVLMTGKLLNILRTSLNMSKLPIDSNNDLTDFVQLTEGTNLELYINKWYENANRLCLQLYFESYDLELFLNCLQREYFGYQNGNGISIFLQRNIIDLSRHYSKNHKGLERKLSQYFESQKQFVPSDNLVSQRMTLQLDKNSFQQVILQYVQQDNILNDKNPLQDSSDKILHAPNFENLRSILLNEASHLPKSSKESRKSNIHYLQFNLNVPYPLNIIISRICIDQYQIISRYIHLLQYHGKLLDDTWFEINKHKIWRYKGYNSNINRTIIKRCRILHNKMNNFVKVVLEYFTQNVIDKEITKIINSNKATTINDLQNVLQESLTNIMTNCCLSQLIEIQLQLFEIIHKFSKFIISMRQKLCRLNPTIYEHYLSRSYEENNNNAQDGYNEEEALLLTSNIGAYIEQVYFGFDQHVEAFIEGLTHYYNSRTEVRDSAGNDNSGRLINSLRMLKG</sequence>
<dbReference type="Pfam" id="PF04130">
    <property type="entry name" value="GCP_C_terminal"/>
    <property type="match status" value="1"/>
</dbReference>
<dbReference type="PANTHER" id="PTHR19302:SF13">
    <property type="entry name" value="GAMMA-TUBULIN COMPLEX COMPONENT 2"/>
    <property type="match status" value="1"/>
</dbReference>
<dbReference type="HOGENOM" id="CLU_007738_2_0_1"/>
<dbReference type="GO" id="GO:0000278">
    <property type="term" value="P:mitotic cell cycle"/>
    <property type="evidence" value="ECO:0007669"/>
    <property type="project" value="TreeGrafter"/>
</dbReference>
<organism evidence="8 9">
    <name type="scientific">Naumovozyma dairenensis (strain ATCC 10597 / BCRC 20456 / CBS 421 / NBRC 0211 / NRRL Y-12639)</name>
    <name type="common">Saccharomyces dairenensis</name>
    <dbReference type="NCBI Taxonomy" id="1071378"/>
    <lineage>
        <taxon>Eukaryota</taxon>
        <taxon>Fungi</taxon>
        <taxon>Dikarya</taxon>
        <taxon>Ascomycota</taxon>
        <taxon>Saccharomycotina</taxon>
        <taxon>Saccharomycetes</taxon>
        <taxon>Saccharomycetales</taxon>
        <taxon>Saccharomycetaceae</taxon>
        <taxon>Naumovozyma</taxon>
    </lineage>
</organism>
<keyword evidence="9" id="KW-1185">Reference proteome</keyword>
<dbReference type="GO" id="GO:0031122">
    <property type="term" value="P:cytoplasmic microtubule organization"/>
    <property type="evidence" value="ECO:0007669"/>
    <property type="project" value="EnsemblFungi"/>
</dbReference>
<dbReference type="Proteomes" id="UP000000689">
    <property type="component" value="Chromosome 3"/>
</dbReference>
<name>G0W890_NAUDC</name>
<evidence type="ECO:0000256" key="4">
    <source>
        <dbReference type="ARBA" id="ARBA00023212"/>
    </source>
</evidence>
<dbReference type="InterPro" id="IPR042241">
    <property type="entry name" value="GCP_C_sf"/>
</dbReference>
<evidence type="ECO:0000256" key="1">
    <source>
        <dbReference type="ARBA" id="ARBA00010337"/>
    </source>
</evidence>
<dbReference type="InterPro" id="IPR007259">
    <property type="entry name" value="GCP"/>
</dbReference>
<dbReference type="GO" id="GO:0005874">
    <property type="term" value="C:microtubule"/>
    <property type="evidence" value="ECO:0007669"/>
    <property type="project" value="UniProtKB-KW"/>
</dbReference>
<dbReference type="GO" id="GO:0005824">
    <property type="term" value="C:outer plaque of spindle pole body"/>
    <property type="evidence" value="ECO:0007669"/>
    <property type="project" value="EnsemblFungi"/>
</dbReference>
<dbReference type="Gene3D" id="1.20.120.1900">
    <property type="entry name" value="Gamma-tubulin complex, C-terminal domain"/>
    <property type="match status" value="1"/>
</dbReference>
<evidence type="ECO:0000259" key="7">
    <source>
        <dbReference type="Pfam" id="PF17681"/>
    </source>
</evidence>
<feature type="domain" description="Gamma tubulin complex component protein N-terminal" evidence="7">
    <location>
        <begin position="61"/>
        <end position="408"/>
    </location>
</feature>
<dbReference type="AlphaFoldDB" id="G0W890"/>
<evidence type="ECO:0000313" key="9">
    <source>
        <dbReference type="Proteomes" id="UP000000689"/>
    </source>
</evidence>
<dbReference type="GO" id="GO:0005822">
    <property type="term" value="C:inner plaque of spindle pole body"/>
    <property type="evidence" value="ECO:0007669"/>
    <property type="project" value="EnsemblFungi"/>
</dbReference>
<dbReference type="InterPro" id="IPR041470">
    <property type="entry name" value="GCP_N"/>
</dbReference>
<dbReference type="OMA" id="QNMSGDP"/>
<dbReference type="EMBL" id="HE580269">
    <property type="protein sequence ID" value="CCD24001.1"/>
    <property type="molecule type" value="Genomic_DNA"/>
</dbReference>
<gene>
    <name evidence="8" type="primary">NDAI0C03410</name>
    <name evidence="8" type="ordered locus">NDAI_0C03410</name>
</gene>
<dbReference type="InterPro" id="IPR040457">
    <property type="entry name" value="GCP_C"/>
</dbReference>
<dbReference type="PANTHER" id="PTHR19302">
    <property type="entry name" value="GAMMA TUBULIN COMPLEX PROTEIN"/>
    <property type="match status" value="1"/>
</dbReference>
<reference evidence="8 9" key="1">
    <citation type="journal article" date="2011" name="Proc. Natl. Acad. Sci. U.S.A.">
        <title>Evolutionary erosion of yeast sex chromosomes by mating-type switching accidents.</title>
        <authorList>
            <person name="Gordon J.L."/>
            <person name="Armisen D."/>
            <person name="Proux-Wera E."/>
            <person name="Oheigeartaigh S.S."/>
            <person name="Byrne K.P."/>
            <person name="Wolfe K.H."/>
        </authorList>
    </citation>
    <scope>NUCLEOTIDE SEQUENCE [LARGE SCALE GENOMIC DNA]</scope>
    <source>
        <strain evidence="9">ATCC 10597 / BCRC 20456 / CBS 421 / NBRC 0211 / NRRL Y-12639</strain>
    </source>
</reference>
<dbReference type="OrthoDB" id="2192946at2759"/>
<dbReference type="GO" id="GO:0008275">
    <property type="term" value="C:gamma-tubulin small complex"/>
    <property type="evidence" value="ECO:0007669"/>
    <property type="project" value="EnsemblFungi"/>
</dbReference>
<dbReference type="RefSeq" id="XP_003669244.1">
    <property type="nucleotide sequence ID" value="XM_003669196.1"/>
</dbReference>
<dbReference type="KEGG" id="ndi:NDAI_0C03410"/>
<dbReference type="STRING" id="1071378.G0W890"/>
<evidence type="ECO:0000256" key="3">
    <source>
        <dbReference type="ARBA" id="ARBA00022701"/>
    </source>
</evidence>
<evidence type="ECO:0000256" key="5">
    <source>
        <dbReference type="RuleBase" id="RU363050"/>
    </source>
</evidence>
<dbReference type="GO" id="GO:0051321">
    <property type="term" value="P:meiotic cell cycle"/>
    <property type="evidence" value="ECO:0007669"/>
    <property type="project" value="TreeGrafter"/>
</dbReference>
<proteinExistence type="inferred from homology"/>
<evidence type="ECO:0000256" key="2">
    <source>
        <dbReference type="ARBA" id="ARBA00022490"/>
    </source>
</evidence>
<evidence type="ECO:0000313" key="8">
    <source>
        <dbReference type="EMBL" id="CCD24001.1"/>
    </source>
</evidence>
<dbReference type="Pfam" id="PF17681">
    <property type="entry name" value="GCP_N_terminal"/>
    <property type="match status" value="1"/>
</dbReference>
<dbReference type="GO" id="GO:0000922">
    <property type="term" value="C:spindle pole"/>
    <property type="evidence" value="ECO:0007669"/>
    <property type="project" value="InterPro"/>
</dbReference>
<comment type="subcellular location">
    <subcellularLocation>
        <location evidence="5">Cytoplasm</location>
        <location evidence="5">Cytoskeleton</location>
        <location evidence="5">Microtubule organizing center</location>
    </subcellularLocation>
</comment>
<keyword evidence="4 5" id="KW-0206">Cytoskeleton</keyword>